<feature type="compositionally biased region" description="Low complexity" evidence="1">
    <location>
        <begin position="61"/>
        <end position="77"/>
    </location>
</feature>
<evidence type="ECO:0000256" key="2">
    <source>
        <dbReference type="SAM" id="SignalP"/>
    </source>
</evidence>
<feature type="region of interest" description="Disordered" evidence="1">
    <location>
        <begin position="28"/>
        <end position="77"/>
    </location>
</feature>
<dbReference type="RefSeq" id="WP_272737362.1">
    <property type="nucleotide sequence ID" value="NZ_CP116942.1"/>
</dbReference>
<dbReference type="Pfam" id="PF07995">
    <property type="entry name" value="GSDH"/>
    <property type="match status" value="1"/>
</dbReference>
<dbReference type="SUPFAM" id="SSF50952">
    <property type="entry name" value="Soluble quinoprotein glucose dehydrogenase"/>
    <property type="match status" value="1"/>
</dbReference>
<accession>A0AAE9YB38</accession>
<evidence type="ECO:0000313" key="5">
    <source>
        <dbReference type="Proteomes" id="UP001216390"/>
    </source>
</evidence>
<reference evidence="4" key="1">
    <citation type="submission" date="2023-01" db="EMBL/GenBank/DDBJ databases">
        <title>The diversity of Class Acidimicrobiia in South China Sea sediment environments and the proposal of Iamia marina sp. nov., a novel species of the genus Iamia.</title>
        <authorList>
            <person name="He Y."/>
            <person name="Tian X."/>
        </authorList>
    </citation>
    <scope>NUCLEOTIDE SEQUENCE</scope>
    <source>
        <strain evidence="4">DSM 19957</strain>
    </source>
</reference>
<keyword evidence="2" id="KW-0732">Signal</keyword>
<feature type="compositionally biased region" description="Polar residues" evidence="1">
    <location>
        <begin position="44"/>
        <end position="58"/>
    </location>
</feature>
<dbReference type="PANTHER" id="PTHR19328">
    <property type="entry name" value="HEDGEHOG-INTERACTING PROTEIN"/>
    <property type="match status" value="1"/>
</dbReference>
<dbReference type="AlphaFoldDB" id="A0AAE9YB38"/>
<organism evidence="4 5">
    <name type="scientific">Iamia majanohamensis</name>
    <dbReference type="NCBI Taxonomy" id="467976"/>
    <lineage>
        <taxon>Bacteria</taxon>
        <taxon>Bacillati</taxon>
        <taxon>Actinomycetota</taxon>
        <taxon>Acidimicrobiia</taxon>
        <taxon>Acidimicrobiales</taxon>
        <taxon>Iamiaceae</taxon>
        <taxon>Iamia</taxon>
    </lineage>
</organism>
<feature type="domain" description="Glucose/Sorbosone dehydrogenase" evidence="3">
    <location>
        <begin position="92"/>
        <end position="421"/>
    </location>
</feature>
<dbReference type="PROSITE" id="PS51257">
    <property type="entry name" value="PROKAR_LIPOPROTEIN"/>
    <property type="match status" value="1"/>
</dbReference>
<dbReference type="InterPro" id="IPR012938">
    <property type="entry name" value="Glc/Sorbosone_DH"/>
</dbReference>
<dbReference type="PANTHER" id="PTHR19328:SF75">
    <property type="entry name" value="ALDOSE SUGAR DEHYDROGENASE YLII"/>
    <property type="match status" value="1"/>
</dbReference>
<dbReference type="Gene3D" id="2.120.10.30">
    <property type="entry name" value="TolB, C-terminal domain"/>
    <property type="match status" value="1"/>
</dbReference>
<feature type="chain" id="PRO_5042178519" evidence="2">
    <location>
        <begin position="31"/>
        <end position="433"/>
    </location>
</feature>
<feature type="signal peptide" evidence="2">
    <location>
        <begin position="1"/>
        <end position="30"/>
    </location>
</feature>
<evidence type="ECO:0000256" key="1">
    <source>
        <dbReference type="SAM" id="MobiDB-lite"/>
    </source>
</evidence>
<dbReference type="KEGG" id="ima:PO878_03780"/>
<protein>
    <submittedName>
        <fullName evidence="4">PQQ-dependent sugar dehydrogenase</fullName>
    </submittedName>
</protein>
<gene>
    <name evidence="4" type="ORF">PO878_03780</name>
</gene>
<evidence type="ECO:0000313" key="4">
    <source>
        <dbReference type="EMBL" id="WCO67843.1"/>
    </source>
</evidence>
<sequence length="433" mass="44191">MRPSSPASATRRPLAAAGLALVLLAAGCGADEPSGTGEQVEGSAPTTDAPQGSPTTAGEGTDAPPETPTSAAPAPGPLADVAVTLTEVATAEAPTKLVARPDSDLLYVAEQGGRVLALDPTEGTEAEPEQVLDLADQVTAGGEQGLLGLAFSPDGETLYVHHSGTEGETRVASYAMDGDAADPDSRTDLLEVPQPFSNHNGGEIVVDDAGLLWIGLGDGGSGGDPDDRAQDPDDLLGKILRIDPTAPADGRAYGIPDGNPYADGGGAPEIAISGVRNPWRFRIDQATGDIWVADVGQNAVEEIDRVPADAVLGTNLGWSRFEGTQTYDESRQVVDGPALGPVFEMSHDDGWCSVSGGPVYRGDAIADLQGAYLFGDYCKPGLNAIRLGDDGTVEETTVLDGDVGQVVSIDADGAGELFVLSIDGAISRVDPAG</sequence>
<dbReference type="InterPro" id="IPR011041">
    <property type="entry name" value="Quinoprot_gluc/sorb_DH_b-prop"/>
</dbReference>
<dbReference type="Proteomes" id="UP001216390">
    <property type="component" value="Chromosome"/>
</dbReference>
<dbReference type="InterPro" id="IPR011042">
    <property type="entry name" value="6-blade_b-propeller_TolB-like"/>
</dbReference>
<proteinExistence type="predicted"/>
<dbReference type="EMBL" id="CP116942">
    <property type="protein sequence ID" value="WCO67843.1"/>
    <property type="molecule type" value="Genomic_DNA"/>
</dbReference>
<name>A0AAE9YB38_9ACTN</name>
<keyword evidence="5" id="KW-1185">Reference proteome</keyword>
<evidence type="ECO:0000259" key="3">
    <source>
        <dbReference type="Pfam" id="PF07995"/>
    </source>
</evidence>